<feature type="domain" description="ABC transporter" evidence="4">
    <location>
        <begin position="3"/>
        <end position="212"/>
    </location>
</feature>
<keyword evidence="6" id="KW-1185">Reference proteome</keyword>
<dbReference type="GO" id="GO:0016887">
    <property type="term" value="F:ATP hydrolysis activity"/>
    <property type="evidence" value="ECO:0007669"/>
    <property type="project" value="InterPro"/>
</dbReference>
<dbReference type="InterPro" id="IPR017871">
    <property type="entry name" value="ABC_transporter-like_CS"/>
</dbReference>
<evidence type="ECO:0000256" key="3">
    <source>
        <dbReference type="ARBA" id="ARBA00022840"/>
    </source>
</evidence>
<dbReference type="STRING" id="71999.KPaMU14_11505"/>
<organism evidence="5 6">
    <name type="scientific">Kocuria palustris PEL</name>
    <dbReference type="NCBI Taxonomy" id="1236550"/>
    <lineage>
        <taxon>Bacteria</taxon>
        <taxon>Bacillati</taxon>
        <taxon>Actinomycetota</taxon>
        <taxon>Actinomycetes</taxon>
        <taxon>Micrococcales</taxon>
        <taxon>Micrococcaceae</taxon>
        <taxon>Kocuria</taxon>
    </lineage>
</organism>
<dbReference type="InterPro" id="IPR027417">
    <property type="entry name" value="P-loop_NTPase"/>
</dbReference>
<reference evidence="5 6" key="1">
    <citation type="journal article" date="2014" name="Genome Announc.">
        <title>Draft Genome Sequence of Kocuria palustris PEL.</title>
        <authorList>
            <person name="Sharma G."/>
            <person name="Khatri I."/>
            <person name="Subramanian S."/>
        </authorList>
    </citation>
    <scope>NUCLEOTIDE SEQUENCE [LARGE SCALE GENOMIC DNA]</scope>
    <source>
        <strain evidence="5 6">PEL</strain>
    </source>
</reference>
<dbReference type="EMBL" id="ANHZ02000005">
    <property type="protein sequence ID" value="EME37211.1"/>
    <property type="molecule type" value="Genomic_DNA"/>
</dbReference>
<dbReference type="SMART" id="SM00382">
    <property type="entry name" value="AAA"/>
    <property type="match status" value="1"/>
</dbReference>
<dbReference type="SUPFAM" id="SSF52540">
    <property type="entry name" value="P-loop containing nucleoside triphosphate hydrolases"/>
    <property type="match status" value="1"/>
</dbReference>
<keyword evidence="3 5" id="KW-0067">ATP-binding</keyword>
<keyword evidence="1" id="KW-0813">Transport</keyword>
<comment type="caution">
    <text evidence="5">The sequence shown here is derived from an EMBL/GenBank/DDBJ whole genome shotgun (WGS) entry which is preliminary data.</text>
</comment>
<evidence type="ECO:0000313" key="5">
    <source>
        <dbReference type="EMBL" id="EME37211.1"/>
    </source>
</evidence>
<sequence>MSLRVQFALAQRGLDVAFEVADGETVALRGPNGSGKSTILEVVAGLLVPDRGSLELGGRRLMDLRGRGLWVPPHRRRITLMAQHPLLLPHLDVLDNVAFGPRSAGASRAESRRRARRWLEATGTEQFARRRAHELSGGQSQRVALARALAAEPEVLLLDEPLAAVDAEGSQDLRELLARLLEVRTAVVVTHDPDDARALADRILHLEAGRIR</sequence>
<gene>
    <name evidence="5" type="ORF">C884_02125</name>
</gene>
<evidence type="ECO:0000313" key="6">
    <source>
        <dbReference type="Proteomes" id="UP000009877"/>
    </source>
</evidence>
<dbReference type="InterPro" id="IPR003593">
    <property type="entry name" value="AAA+_ATPase"/>
</dbReference>
<dbReference type="InterPro" id="IPR050093">
    <property type="entry name" value="ABC_SmlMolc_Importer"/>
</dbReference>
<dbReference type="PROSITE" id="PS00211">
    <property type="entry name" value="ABC_TRANSPORTER_1"/>
    <property type="match status" value="1"/>
</dbReference>
<dbReference type="AlphaFoldDB" id="M2XDN4"/>
<dbReference type="InterPro" id="IPR003439">
    <property type="entry name" value="ABC_transporter-like_ATP-bd"/>
</dbReference>
<dbReference type="Gene3D" id="3.40.50.300">
    <property type="entry name" value="P-loop containing nucleotide triphosphate hydrolases"/>
    <property type="match status" value="1"/>
</dbReference>
<dbReference type="Proteomes" id="UP000009877">
    <property type="component" value="Unassembled WGS sequence"/>
</dbReference>
<dbReference type="RefSeq" id="WP_006214138.1">
    <property type="nucleotide sequence ID" value="NZ_ANHZ02000005.1"/>
</dbReference>
<evidence type="ECO:0000256" key="1">
    <source>
        <dbReference type="ARBA" id="ARBA00022448"/>
    </source>
</evidence>
<evidence type="ECO:0000259" key="4">
    <source>
        <dbReference type="PROSITE" id="PS50893"/>
    </source>
</evidence>
<dbReference type="PROSITE" id="PS50893">
    <property type="entry name" value="ABC_TRANSPORTER_2"/>
    <property type="match status" value="1"/>
</dbReference>
<keyword evidence="2" id="KW-0547">Nucleotide-binding</keyword>
<name>M2XDN4_9MICC</name>
<dbReference type="GO" id="GO:0005524">
    <property type="term" value="F:ATP binding"/>
    <property type="evidence" value="ECO:0007669"/>
    <property type="project" value="UniProtKB-KW"/>
</dbReference>
<accession>M2XDN4</accession>
<dbReference type="Pfam" id="PF00005">
    <property type="entry name" value="ABC_tran"/>
    <property type="match status" value="1"/>
</dbReference>
<evidence type="ECO:0000256" key="2">
    <source>
        <dbReference type="ARBA" id="ARBA00022741"/>
    </source>
</evidence>
<protein>
    <submittedName>
        <fullName evidence="5">Molybdenum transport ATP-binding protein ModC</fullName>
    </submittedName>
</protein>
<proteinExistence type="predicted"/>
<dbReference type="PANTHER" id="PTHR42781:SF4">
    <property type="entry name" value="SPERMIDINE_PUTRESCINE IMPORT ATP-BINDING PROTEIN POTA"/>
    <property type="match status" value="1"/>
</dbReference>
<dbReference type="PANTHER" id="PTHR42781">
    <property type="entry name" value="SPERMIDINE/PUTRESCINE IMPORT ATP-BINDING PROTEIN POTA"/>
    <property type="match status" value="1"/>
</dbReference>